<evidence type="ECO:0000313" key="2">
    <source>
        <dbReference type="EMBL" id="MDO6545569.1"/>
    </source>
</evidence>
<dbReference type="AlphaFoldDB" id="A0AAW7YFM0"/>
<evidence type="ECO:0000313" key="3">
    <source>
        <dbReference type="Proteomes" id="UP001170624"/>
    </source>
</evidence>
<dbReference type="InterPro" id="IPR015002">
    <property type="entry name" value="T6SS_Tdi1_C"/>
</dbReference>
<proteinExistence type="predicted"/>
<gene>
    <name evidence="2" type="ORF">Q4568_23875</name>
</gene>
<feature type="domain" description="T6SS immunity protein Tdi1 C-terminal" evidence="1">
    <location>
        <begin position="65"/>
        <end position="139"/>
    </location>
</feature>
<dbReference type="Pfam" id="PF08906">
    <property type="entry name" value="T6SS_Tdi1_C"/>
    <property type="match status" value="1"/>
</dbReference>
<dbReference type="EMBL" id="JAUOPU010000096">
    <property type="protein sequence ID" value="MDO6545569.1"/>
    <property type="molecule type" value="Genomic_DNA"/>
</dbReference>
<organism evidence="2 3">
    <name type="scientific">Photobacterium sanguinicancri</name>
    <dbReference type="NCBI Taxonomy" id="875932"/>
    <lineage>
        <taxon>Bacteria</taxon>
        <taxon>Pseudomonadati</taxon>
        <taxon>Pseudomonadota</taxon>
        <taxon>Gammaproteobacteria</taxon>
        <taxon>Vibrionales</taxon>
        <taxon>Vibrionaceae</taxon>
        <taxon>Photobacterium</taxon>
    </lineage>
</organism>
<dbReference type="Proteomes" id="UP001170624">
    <property type="component" value="Unassembled WGS sequence"/>
</dbReference>
<comment type="caution">
    <text evidence="2">The sequence shown here is derived from an EMBL/GenBank/DDBJ whole genome shotgun (WGS) entry which is preliminary data.</text>
</comment>
<accession>A0AAW7YFM0</accession>
<protein>
    <submittedName>
        <fullName evidence="2">DUF1851 domain-containing protein</fullName>
    </submittedName>
</protein>
<evidence type="ECO:0000259" key="1">
    <source>
        <dbReference type="Pfam" id="PF08906"/>
    </source>
</evidence>
<dbReference type="RefSeq" id="WP_303502369.1">
    <property type="nucleotide sequence ID" value="NZ_JAUOPU010000096.1"/>
</dbReference>
<name>A0AAW7YFM0_9GAMM</name>
<reference evidence="2" key="1">
    <citation type="submission" date="2023-07" db="EMBL/GenBank/DDBJ databases">
        <title>Genome content predicts the carbon catabolic preferences of heterotrophic bacteria.</title>
        <authorList>
            <person name="Gralka M."/>
        </authorList>
    </citation>
    <scope>NUCLEOTIDE SEQUENCE</scope>
    <source>
        <strain evidence="2">G2M05</strain>
    </source>
</reference>
<sequence>MSLTWNDLTIRFDHIEREKLVEDWQWLVGSALPILITSVGDAFLQTVSGEIYWLITGSGEFEKVADSYEDFQSKLQDNELVNEWFLIPVVAQLKELGVNLVDSKLYGFKQLPVLGGAYEPENYELTDIEVYFAMSGQINLKIKDIPDGTQVNFTITD</sequence>